<evidence type="ECO:0000313" key="2">
    <source>
        <dbReference type="Proteomes" id="UP001146351"/>
    </source>
</evidence>
<dbReference type="OrthoDB" id="4367287at2759"/>
<organism evidence="1 2">
    <name type="scientific">Penicillium capsulatum</name>
    <dbReference type="NCBI Taxonomy" id="69766"/>
    <lineage>
        <taxon>Eukaryota</taxon>
        <taxon>Fungi</taxon>
        <taxon>Dikarya</taxon>
        <taxon>Ascomycota</taxon>
        <taxon>Pezizomycotina</taxon>
        <taxon>Eurotiomycetes</taxon>
        <taxon>Eurotiomycetidae</taxon>
        <taxon>Eurotiales</taxon>
        <taxon>Aspergillaceae</taxon>
        <taxon>Penicillium</taxon>
    </lineage>
</organism>
<evidence type="ECO:0000313" key="1">
    <source>
        <dbReference type="EMBL" id="KAJ5172650.1"/>
    </source>
</evidence>
<proteinExistence type="predicted"/>
<keyword evidence="2" id="KW-1185">Reference proteome</keyword>
<reference evidence="1" key="2">
    <citation type="journal article" date="2023" name="IMA Fungus">
        <title>Comparative genomic study of the Penicillium genus elucidates a diverse pangenome and 15 lateral gene transfer events.</title>
        <authorList>
            <person name="Petersen C."/>
            <person name="Sorensen T."/>
            <person name="Nielsen M.R."/>
            <person name="Sondergaard T.E."/>
            <person name="Sorensen J.L."/>
            <person name="Fitzpatrick D.A."/>
            <person name="Frisvad J.C."/>
            <person name="Nielsen K.L."/>
        </authorList>
    </citation>
    <scope>NUCLEOTIDE SEQUENCE</scope>
    <source>
        <strain evidence="1">IBT 21917</strain>
    </source>
</reference>
<dbReference type="EMBL" id="JAPQKO010000003">
    <property type="protein sequence ID" value="KAJ5172650.1"/>
    <property type="molecule type" value="Genomic_DNA"/>
</dbReference>
<accession>A0A9W9I990</accession>
<sequence length="136" mass="15425">MQSWGIVSTLPSVFFTNWPIALNTAQNWARDEFDEDIGATKENWKFAVWGRLLPGDWLSEVAMELEDQMQAAGYSTDRKKKYQDLFLKNISQAFGELANGDIIVLVGDEAFPDNNWKADTAWGGKLHAPIRFDPLD</sequence>
<protein>
    <submittedName>
        <fullName evidence="1">Uncharacterized protein</fullName>
    </submittedName>
</protein>
<dbReference type="Proteomes" id="UP001146351">
    <property type="component" value="Unassembled WGS sequence"/>
</dbReference>
<gene>
    <name evidence="1" type="ORF">N7492_005243</name>
</gene>
<comment type="caution">
    <text evidence="1">The sequence shown here is derived from an EMBL/GenBank/DDBJ whole genome shotgun (WGS) entry which is preliminary data.</text>
</comment>
<dbReference type="AlphaFoldDB" id="A0A9W9I990"/>
<reference evidence="1" key="1">
    <citation type="submission" date="2022-11" db="EMBL/GenBank/DDBJ databases">
        <authorList>
            <person name="Petersen C."/>
        </authorList>
    </citation>
    <scope>NUCLEOTIDE SEQUENCE</scope>
    <source>
        <strain evidence="1">IBT 21917</strain>
    </source>
</reference>
<name>A0A9W9I990_9EURO</name>